<dbReference type="CDD" id="cd13778">
    <property type="entry name" value="Aar2_C"/>
    <property type="match status" value="1"/>
</dbReference>
<sequence>MDAKSSASWMPKGVTKSNSTASAGGRSTRSHESVKVIGGHAFGTLHIVRHDDSPRQSMDEDAGEEIPPLDPPATQQTLLTLTSQPSSPRNVMIHAMEGGDIVLVLHLPEAYTIGYNSISFTAKQFIGIKNLPAGPHFFWASHPESTSTRCGFWIMSSGANRVHVVQWHRYNEVFVRPTRTETRIQAENVDKIYDKLPSYRDPSTVGSVLGNLSLSQVESNLEIWEQLSNSISKETLDRMSVDPECGWNVHTCDRVKGALRLPAEMELDRRLSRGVFQSQELKFSFEQLSKTYSLAAVGRDRTLDANDSTAYILSTMSDSQSNHLSEDDILGEFQFAYIVGVYLGNDACIQQWWFMVLRIFLKAYRLVLLRPSLAVAVLRALTAQLTHSMNWLEESILNHSEMNSHDLRVALIIYKRRLRENLRSSSGDPNPTRAAVGVAFSRLEATVAQLGWDLDAEYLRKGKVTLEDGDEVDVELDELEAEDERGEWAPEIVELDESGRQIGLVSWS</sequence>
<evidence type="ECO:0000256" key="1">
    <source>
        <dbReference type="ARBA" id="ARBA00006281"/>
    </source>
</evidence>
<dbReference type="GO" id="GO:0000244">
    <property type="term" value="P:spliceosomal tri-snRNP complex assembly"/>
    <property type="evidence" value="ECO:0007669"/>
    <property type="project" value="TreeGrafter"/>
</dbReference>
<dbReference type="InterPro" id="IPR038514">
    <property type="entry name" value="AAR2_C_sf"/>
</dbReference>
<protein>
    <submittedName>
        <fullName evidence="5">Uncharacterized protein</fullName>
    </submittedName>
</protein>
<dbReference type="InterPro" id="IPR007946">
    <property type="entry name" value="AAR2"/>
</dbReference>
<name>A0A0F8A1I6_9HYPO</name>
<dbReference type="InterPro" id="IPR038516">
    <property type="entry name" value="AAR2_N_sf"/>
</dbReference>
<dbReference type="CDD" id="cd13777">
    <property type="entry name" value="Aar2_N"/>
    <property type="match status" value="1"/>
</dbReference>
<dbReference type="Gene3D" id="1.25.40.550">
    <property type="entry name" value="Aar2, C-terminal domain-like"/>
    <property type="match status" value="1"/>
</dbReference>
<keyword evidence="6" id="KW-1185">Reference proteome</keyword>
<dbReference type="InterPro" id="IPR033647">
    <property type="entry name" value="Aar2_N"/>
</dbReference>
<dbReference type="Pfam" id="PF20981">
    <property type="entry name" value="AAR2_1st"/>
    <property type="match status" value="1"/>
</dbReference>
<dbReference type="PANTHER" id="PTHR12689">
    <property type="entry name" value="A1 CISTRON SPLICING FACTOR AAR2-RELATED"/>
    <property type="match status" value="1"/>
</dbReference>
<dbReference type="OrthoDB" id="201752at2759"/>
<reference evidence="5 6" key="1">
    <citation type="journal article" date="2014" name="Genome Biol. Evol.">
        <title>Comparative genomics and transcriptomics analyses reveal divergent lifestyle features of nematode endoparasitic fungus Hirsutella minnesotensis.</title>
        <authorList>
            <person name="Lai Y."/>
            <person name="Liu K."/>
            <person name="Zhang X."/>
            <person name="Zhang X."/>
            <person name="Li K."/>
            <person name="Wang N."/>
            <person name="Shu C."/>
            <person name="Wu Y."/>
            <person name="Wang C."/>
            <person name="Bushley K.E."/>
            <person name="Xiang M."/>
            <person name="Liu X."/>
        </authorList>
    </citation>
    <scope>NUCLEOTIDE SEQUENCE [LARGE SCALE GENOMIC DNA]</scope>
    <source>
        <strain evidence="5 6">3608</strain>
    </source>
</reference>
<evidence type="ECO:0000259" key="4">
    <source>
        <dbReference type="Pfam" id="PF20981"/>
    </source>
</evidence>
<dbReference type="Gene3D" id="2.60.34.20">
    <property type="match status" value="1"/>
</dbReference>
<dbReference type="Pfam" id="PF05282">
    <property type="entry name" value="AAR2"/>
    <property type="match status" value="1"/>
</dbReference>
<proteinExistence type="inferred from homology"/>
<evidence type="ECO:0000256" key="2">
    <source>
        <dbReference type="SAM" id="MobiDB-lite"/>
    </source>
</evidence>
<dbReference type="PANTHER" id="PTHR12689:SF4">
    <property type="entry name" value="PROTEIN AAR2 HOMOLOG"/>
    <property type="match status" value="1"/>
</dbReference>
<evidence type="ECO:0000259" key="3">
    <source>
        <dbReference type="Pfam" id="PF05282"/>
    </source>
</evidence>
<dbReference type="EMBL" id="KQ030512">
    <property type="protein sequence ID" value="KJZ76242.1"/>
    <property type="molecule type" value="Genomic_DNA"/>
</dbReference>
<feature type="domain" description="AAR2 N-terminal" evidence="4">
    <location>
        <begin position="99"/>
        <end position="239"/>
    </location>
</feature>
<dbReference type="InterPro" id="IPR033648">
    <property type="entry name" value="AAR2_C"/>
</dbReference>
<gene>
    <name evidence="5" type="ORF">HIM_04324</name>
</gene>
<dbReference type="Proteomes" id="UP000054481">
    <property type="component" value="Unassembled WGS sequence"/>
</dbReference>
<feature type="domain" description="AAR2 C-terminal" evidence="3">
    <location>
        <begin position="287"/>
        <end position="455"/>
    </location>
</feature>
<feature type="compositionally biased region" description="Polar residues" evidence="2">
    <location>
        <begin position="15"/>
        <end position="27"/>
    </location>
</feature>
<organism evidence="5 6">
    <name type="scientific">Hirsutella minnesotensis 3608</name>
    <dbReference type="NCBI Taxonomy" id="1043627"/>
    <lineage>
        <taxon>Eukaryota</taxon>
        <taxon>Fungi</taxon>
        <taxon>Dikarya</taxon>
        <taxon>Ascomycota</taxon>
        <taxon>Pezizomycotina</taxon>
        <taxon>Sordariomycetes</taxon>
        <taxon>Hypocreomycetidae</taxon>
        <taxon>Hypocreales</taxon>
        <taxon>Ophiocordycipitaceae</taxon>
        <taxon>Hirsutella</taxon>
    </lineage>
</organism>
<evidence type="ECO:0000313" key="6">
    <source>
        <dbReference type="Proteomes" id="UP000054481"/>
    </source>
</evidence>
<comment type="similarity">
    <text evidence="1">Belongs to the AAR2 family.</text>
</comment>
<feature type="region of interest" description="Disordered" evidence="2">
    <location>
        <begin position="1"/>
        <end position="32"/>
    </location>
</feature>
<dbReference type="AlphaFoldDB" id="A0A0F8A1I6"/>
<evidence type="ECO:0000313" key="5">
    <source>
        <dbReference type="EMBL" id="KJZ76242.1"/>
    </source>
</evidence>
<accession>A0A0F8A1I6</accession>